<dbReference type="Proteomes" id="UP000812440">
    <property type="component" value="Chromosome 2"/>
</dbReference>
<proteinExistence type="predicted"/>
<name>A0A8T2K1I5_9PIPI</name>
<comment type="caution">
    <text evidence="2">The sequence shown here is derived from an EMBL/GenBank/DDBJ whole genome shotgun (WGS) entry which is preliminary data.</text>
</comment>
<dbReference type="GO" id="GO:0048024">
    <property type="term" value="P:regulation of mRNA splicing, via spliceosome"/>
    <property type="evidence" value="ECO:0007669"/>
    <property type="project" value="TreeGrafter"/>
</dbReference>
<dbReference type="PANTHER" id="PTHR46528:SF1">
    <property type="entry name" value="PROTEIN SON"/>
    <property type="match status" value="1"/>
</dbReference>
<protein>
    <submittedName>
        <fullName evidence="2">Uncharacterized protein</fullName>
    </submittedName>
</protein>
<feature type="region of interest" description="Disordered" evidence="1">
    <location>
        <begin position="1"/>
        <end position="35"/>
    </location>
</feature>
<dbReference type="OrthoDB" id="786951at2759"/>
<gene>
    <name evidence="2" type="ORF">GDO86_002738</name>
</gene>
<accession>A0A8T2K1I5</accession>
<evidence type="ECO:0000313" key="3">
    <source>
        <dbReference type="Proteomes" id="UP000812440"/>
    </source>
</evidence>
<organism evidence="2 3">
    <name type="scientific">Hymenochirus boettgeri</name>
    <name type="common">Congo dwarf clawed frog</name>
    <dbReference type="NCBI Taxonomy" id="247094"/>
    <lineage>
        <taxon>Eukaryota</taxon>
        <taxon>Metazoa</taxon>
        <taxon>Chordata</taxon>
        <taxon>Craniata</taxon>
        <taxon>Vertebrata</taxon>
        <taxon>Euteleostomi</taxon>
        <taxon>Amphibia</taxon>
        <taxon>Batrachia</taxon>
        <taxon>Anura</taxon>
        <taxon>Pipoidea</taxon>
        <taxon>Pipidae</taxon>
        <taxon>Pipinae</taxon>
        <taxon>Hymenochirus</taxon>
    </lineage>
</organism>
<keyword evidence="3" id="KW-1185">Reference proteome</keyword>
<evidence type="ECO:0000313" key="2">
    <source>
        <dbReference type="EMBL" id="KAG8450208.1"/>
    </source>
</evidence>
<dbReference type="GO" id="GO:0051726">
    <property type="term" value="P:regulation of cell cycle"/>
    <property type="evidence" value="ECO:0007669"/>
    <property type="project" value="InterPro"/>
</dbReference>
<dbReference type="InterPro" id="IPR032922">
    <property type="entry name" value="SON"/>
</dbReference>
<dbReference type="EMBL" id="JAACNH010000002">
    <property type="protein sequence ID" value="KAG8450208.1"/>
    <property type="molecule type" value="Genomic_DNA"/>
</dbReference>
<feature type="compositionally biased region" description="Basic and acidic residues" evidence="1">
    <location>
        <begin position="14"/>
        <end position="26"/>
    </location>
</feature>
<sequence>MFSDFKKCKQIAQSKEDDVIVNKPHDSDEEEEERPFYNHPFKVSEHKPISFSLLNPSVKPTPKNQVTLTKEFPVSSGSQHRKKESDKVYGEWVPVDKKTEESKDDVFTNTGPSQPVDITSAMNERALAQTRLTENPFDLEALVLLNRAQGQIDAWAQSTSLPGQFTGSTGAQVLSADEISNSGPQAWLKKVSNKKAIVLAQLFVLLRL</sequence>
<evidence type="ECO:0000256" key="1">
    <source>
        <dbReference type="SAM" id="MobiDB-lite"/>
    </source>
</evidence>
<dbReference type="AlphaFoldDB" id="A0A8T2K1I5"/>
<reference evidence="2" key="1">
    <citation type="thesis" date="2020" institute="ProQuest LLC" country="789 East Eisenhower Parkway, Ann Arbor, MI, USA">
        <title>Comparative Genomics and Chromosome Evolution.</title>
        <authorList>
            <person name="Mudd A.B."/>
        </authorList>
    </citation>
    <scope>NUCLEOTIDE SEQUENCE</scope>
    <source>
        <strain evidence="2">Female2</strain>
        <tissue evidence="2">Blood</tissue>
    </source>
</reference>
<dbReference type="GO" id="GO:0003723">
    <property type="term" value="F:RNA binding"/>
    <property type="evidence" value="ECO:0007669"/>
    <property type="project" value="InterPro"/>
</dbReference>
<dbReference type="PANTHER" id="PTHR46528">
    <property type="entry name" value="PROTEIN SON"/>
    <property type="match status" value="1"/>
</dbReference>